<dbReference type="GO" id="GO:0006508">
    <property type="term" value="P:proteolysis"/>
    <property type="evidence" value="ECO:0007669"/>
    <property type="project" value="UniProtKB-KW"/>
</dbReference>
<dbReference type="Pfam" id="PF01400">
    <property type="entry name" value="Astacin"/>
    <property type="match status" value="1"/>
</dbReference>
<feature type="non-terminal residue" evidence="4">
    <location>
        <position position="1"/>
    </location>
</feature>
<dbReference type="PANTHER" id="PTHR10127:SF861">
    <property type="entry name" value="DORSAL-VENTRAL PATTERNING PROTEIN TOLLOID-RELATED"/>
    <property type="match status" value="1"/>
</dbReference>
<gene>
    <name evidence="4" type="ORF">NEMVEDRAFT_v1g1679</name>
</gene>
<dbReference type="InterPro" id="IPR006026">
    <property type="entry name" value="Peptidase_Metallo"/>
</dbReference>
<dbReference type="STRING" id="45351.A7SYW4"/>
<keyword evidence="5" id="KW-1185">Reference proteome</keyword>
<organism evidence="4 5">
    <name type="scientific">Nematostella vectensis</name>
    <name type="common">Starlet sea anemone</name>
    <dbReference type="NCBI Taxonomy" id="45351"/>
    <lineage>
        <taxon>Eukaryota</taxon>
        <taxon>Metazoa</taxon>
        <taxon>Cnidaria</taxon>
        <taxon>Anthozoa</taxon>
        <taxon>Hexacorallia</taxon>
        <taxon>Actiniaria</taxon>
        <taxon>Edwardsiidae</taxon>
        <taxon>Nematostella</taxon>
    </lineage>
</organism>
<dbReference type="Proteomes" id="UP000001593">
    <property type="component" value="Unassembled WGS sequence"/>
</dbReference>
<dbReference type="GO" id="GO:0005615">
    <property type="term" value="C:extracellular space"/>
    <property type="evidence" value="ECO:0000318"/>
    <property type="project" value="GO_Central"/>
</dbReference>
<dbReference type="SUPFAM" id="SSF55486">
    <property type="entry name" value="Metalloproteases ('zincins'), catalytic domain"/>
    <property type="match status" value="1"/>
</dbReference>
<feature type="binding site" evidence="1">
    <location>
        <position position="76"/>
    </location>
    <ligand>
        <name>Zn(2+)</name>
        <dbReference type="ChEBI" id="CHEBI:29105"/>
        <note>catalytic</note>
    </ligand>
</feature>
<dbReference type="HOGENOM" id="CLU_017286_4_0_1"/>
<dbReference type="PhylomeDB" id="A7SYW4"/>
<keyword evidence="1 2" id="KW-0482">Metalloprotease</keyword>
<dbReference type="PROSITE" id="PS51864">
    <property type="entry name" value="ASTACIN"/>
    <property type="match status" value="1"/>
</dbReference>
<proteinExistence type="predicted"/>
<evidence type="ECO:0000256" key="2">
    <source>
        <dbReference type="RuleBase" id="RU361183"/>
    </source>
</evidence>
<comment type="caution">
    <text evidence="1">Lacks conserved residue(s) required for the propagation of feature annotation.</text>
</comment>
<keyword evidence="1 2" id="KW-0862">Zinc</keyword>
<dbReference type="eggNOG" id="KOG3714">
    <property type="taxonomic scope" value="Eukaryota"/>
</dbReference>
<name>A7SYW4_NEMVE</name>
<dbReference type="InterPro" id="IPR024079">
    <property type="entry name" value="MetalloPept_cat_dom_sf"/>
</dbReference>
<feature type="active site" evidence="1">
    <location>
        <position position="67"/>
    </location>
</feature>
<reference evidence="4 5" key="1">
    <citation type="journal article" date="2007" name="Science">
        <title>Sea anemone genome reveals ancestral eumetazoan gene repertoire and genomic organization.</title>
        <authorList>
            <person name="Putnam N.H."/>
            <person name="Srivastava M."/>
            <person name="Hellsten U."/>
            <person name="Dirks B."/>
            <person name="Chapman J."/>
            <person name="Salamov A."/>
            <person name="Terry A."/>
            <person name="Shapiro H."/>
            <person name="Lindquist E."/>
            <person name="Kapitonov V.V."/>
            <person name="Jurka J."/>
            <person name="Genikhovich G."/>
            <person name="Grigoriev I.V."/>
            <person name="Lucas S.M."/>
            <person name="Steele R.E."/>
            <person name="Finnerty J.R."/>
            <person name="Technau U."/>
            <person name="Martindale M.Q."/>
            <person name="Rokhsar D.S."/>
        </authorList>
    </citation>
    <scope>NUCLEOTIDE SEQUENCE [LARGE SCALE GENOMIC DNA]</scope>
    <source>
        <strain evidence="5">CH2 X CH6</strain>
    </source>
</reference>
<feature type="domain" description="Peptidase M12A" evidence="3">
    <location>
        <begin position="1"/>
        <end position="162"/>
    </location>
</feature>
<sequence length="162" mass="18795">LAKRAMEHWSNKTCLKFIPRIHENAYIEIKNDRECQATVGYIGIPRQQVGLGNNKDRHCSFAEVVHEFGHVIGFFHEQARRDRDDYVKIIQKNIRGRDEKFIDSRGEAYDYDSIMHYGKFDGGNGGDTILPIQDNVKLIDKIRHRKGLSAGDIRQTNLMYKC</sequence>
<accession>A7SYW4</accession>
<protein>
    <recommendedName>
        <fullName evidence="2">Metalloendopeptidase</fullName>
        <ecNumber evidence="2">3.4.24.-</ecNumber>
    </recommendedName>
</protein>
<feature type="binding site" evidence="1">
    <location>
        <position position="66"/>
    </location>
    <ligand>
        <name>Zn(2+)</name>
        <dbReference type="ChEBI" id="CHEBI:29105"/>
        <note>catalytic</note>
    </ligand>
</feature>
<dbReference type="PANTHER" id="PTHR10127">
    <property type="entry name" value="DISCOIDIN, CUB, EGF, LAMININ , AND ZINC METALLOPROTEASE DOMAIN CONTAINING"/>
    <property type="match status" value="1"/>
</dbReference>
<dbReference type="PRINTS" id="PR00480">
    <property type="entry name" value="ASTACIN"/>
</dbReference>
<evidence type="ECO:0000259" key="3">
    <source>
        <dbReference type="PROSITE" id="PS51864"/>
    </source>
</evidence>
<dbReference type="GO" id="GO:0004222">
    <property type="term" value="F:metalloendopeptidase activity"/>
    <property type="evidence" value="ECO:0000318"/>
    <property type="project" value="GO_Central"/>
</dbReference>
<keyword evidence="1 2" id="KW-0645">Protease</keyword>
<dbReference type="Gene3D" id="3.40.390.10">
    <property type="entry name" value="Collagenase (Catalytic Domain)"/>
    <property type="match status" value="1"/>
</dbReference>
<dbReference type="EC" id="3.4.24.-" evidence="2"/>
<feature type="binding site" evidence="1">
    <location>
        <position position="70"/>
    </location>
    <ligand>
        <name>Zn(2+)</name>
        <dbReference type="ChEBI" id="CHEBI:29105"/>
        <note>catalytic</note>
    </ligand>
</feature>
<dbReference type="InterPro" id="IPR001506">
    <property type="entry name" value="Peptidase_M12A"/>
</dbReference>
<keyword evidence="1 2" id="KW-0479">Metal-binding</keyword>
<dbReference type="SMART" id="SM00235">
    <property type="entry name" value="ZnMc"/>
    <property type="match status" value="1"/>
</dbReference>
<dbReference type="GO" id="GO:0008270">
    <property type="term" value="F:zinc ion binding"/>
    <property type="evidence" value="ECO:0007669"/>
    <property type="project" value="UniProtKB-UniRule"/>
</dbReference>
<comment type="cofactor">
    <cofactor evidence="1 2">
        <name>Zn(2+)</name>
        <dbReference type="ChEBI" id="CHEBI:29105"/>
    </cofactor>
    <text evidence="1 2">Binds 1 zinc ion per subunit.</text>
</comment>
<evidence type="ECO:0000313" key="5">
    <source>
        <dbReference type="Proteomes" id="UP000001593"/>
    </source>
</evidence>
<dbReference type="EMBL" id="DS469936">
    <property type="protein sequence ID" value="EDO31104.1"/>
    <property type="molecule type" value="Genomic_DNA"/>
</dbReference>
<dbReference type="AlphaFoldDB" id="A7SYW4"/>
<feature type="non-terminal residue" evidence="4">
    <location>
        <position position="162"/>
    </location>
</feature>
<evidence type="ECO:0000313" key="4">
    <source>
        <dbReference type="EMBL" id="EDO31104.1"/>
    </source>
</evidence>
<evidence type="ECO:0000256" key="1">
    <source>
        <dbReference type="PROSITE-ProRule" id="PRU01211"/>
    </source>
</evidence>
<dbReference type="InParanoid" id="A7SYW4"/>
<keyword evidence="1 2" id="KW-0378">Hydrolase</keyword>